<evidence type="ECO:0000256" key="6">
    <source>
        <dbReference type="RuleBase" id="RU004335"/>
    </source>
</evidence>
<dbReference type="InterPro" id="IPR044965">
    <property type="entry name" value="Glyco_hydro_17_plant"/>
</dbReference>
<reference evidence="10" key="1">
    <citation type="submission" date="2021-01" db="EMBL/GenBank/DDBJ databases">
        <title>Adiantum capillus-veneris genome.</title>
        <authorList>
            <person name="Fang Y."/>
            <person name="Liao Q."/>
        </authorList>
    </citation>
    <scope>NUCLEOTIDE SEQUENCE</scope>
    <source>
        <strain evidence="10">H3</strain>
        <tissue evidence="10">Leaf</tissue>
    </source>
</reference>
<keyword evidence="3 7" id="KW-0378">Hydrolase</keyword>
<evidence type="ECO:0000256" key="8">
    <source>
        <dbReference type="SAM" id="MobiDB-lite"/>
    </source>
</evidence>
<evidence type="ECO:0000313" key="11">
    <source>
        <dbReference type="Proteomes" id="UP000886520"/>
    </source>
</evidence>
<feature type="domain" description="X8" evidence="9">
    <location>
        <begin position="210"/>
        <end position="296"/>
    </location>
</feature>
<dbReference type="SUPFAM" id="SSF51445">
    <property type="entry name" value="(Trans)glycosidases"/>
    <property type="match status" value="1"/>
</dbReference>
<dbReference type="Gene3D" id="3.20.20.80">
    <property type="entry name" value="Glycosidases"/>
    <property type="match status" value="1"/>
</dbReference>
<organism evidence="10 11">
    <name type="scientific">Adiantum capillus-veneris</name>
    <name type="common">Maidenhair fern</name>
    <dbReference type="NCBI Taxonomy" id="13818"/>
    <lineage>
        <taxon>Eukaryota</taxon>
        <taxon>Viridiplantae</taxon>
        <taxon>Streptophyta</taxon>
        <taxon>Embryophyta</taxon>
        <taxon>Tracheophyta</taxon>
        <taxon>Polypodiopsida</taxon>
        <taxon>Polypodiidae</taxon>
        <taxon>Polypodiales</taxon>
        <taxon>Pteridineae</taxon>
        <taxon>Pteridaceae</taxon>
        <taxon>Vittarioideae</taxon>
        <taxon>Adiantum</taxon>
    </lineage>
</organism>
<dbReference type="PROSITE" id="PS00587">
    <property type="entry name" value="GLYCOSYL_HYDROL_F17"/>
    <property type="match status" value="1"/>
</dbReference>
<gene>
    <name evidence="10" type="ORF">GOP47_0016510</name>
</gene>
<protein>
    <recommendedName>
        <fullName evidence="9">X8 domain-containing protein</fullName>
    </recommendedName>
</protein>
<feature type="compositionally biased region" description="Pro residues" evidence="8">
    <location>
        <begin position="307"/>
        <end position="323"/>
    </location>
</feature>
<evidence type="ECO:0000313" key="10">
    <source>
        <dbReference type="EMBL" id="KAI5068165.1"/>
    </source>
</evidence>
<proteinExistence type="inferred from homology"/>
<dbReference type="AlphaFoldDB" id="A0A9D4UHU3"/>
<evidence type="ECO:0000259" key="9">
    <source>
        <dbReference type="SMART" id="SM00768"/>
    </source>
</evidence>
<sequence length="408" mass="43698">AGLADNIVVSTSVAADVLGASYPPSAGSFRADITDTIMKPLLEFLSNTSSPFHLNIYPYLTWSFNSKQIPLPYALFQSNTRSQVEDGDLTYTNLLDAQLDAVWAAIAKLGFPNISLVITETGWPTAGGVGATPELATSYMEALVQKTLTSQGTPSHPGTPIPTYIFALFNENHKGGAPTEKNWGLLYPNGTRVYDVSLTDSAAVPARAKQWCVPAATSNDTSLQQALDFICSSNAAYCSAIQDPQKPCFLPNTLISHASFAMNAYWQANKANGSTCDFRGIGQITITDPSYGSCTYNSNVSESIPPSISPPPPSAPTSPPLTPTPTSDNQWCIAKEMSDNKSLQESLDYVCNFDAKFCSLIQNGQPCFEPNTLNAHASFAMNSYWQANKANGGNCDFGGIGQVTYTNP</sequence>
<keyword evidence="11" id="KW-1185">Reference proteome</keyword>
<dbReference type="SMART" id="SM00768">
    <property type="entry name" value="X8"/>
    <property type="match status" value="2"/>
</dbReference>
<accession>A0A9D4UHU3</accession>
<keyword evidence="2" id="KW-0732">Signal</keyword>
<dbReference type="OrthoDB" id="421038at2759"/>
<evidence type="ECO:0000256" key="2">
    <source>
        <dbReference type="ARBA" id="ARBA00022729"/>
    </source>
</evidence>
<dbReference type="GO" id="GO:0005975">
    <property type="term" value="P:carbohydrate metabolic process"/>
    <property type="evidence" value="ECO:0007669"/>
    <property type="project" value="InterPro"/>
</dbReference>
<comment type="caution">
    <text evidence="10">The sequence shown here is derived from an EMBL/GenBank/DDBJ whole genome shotgun (WGS) entry which is preliminary data.</text>
</comment>
<dbReference type="InterPro" id="IPR012946">
    <property type="entry name" value="X8"/>
</dbReference>
<dbReference type="Gene3D" id="1.20.58.1040">
    <property type="match status" value="2"/>
</dbReference>
<dbReference type="GO" id="GO:0004553">
    <property type="term" value="F:hydrolase activity, hydrolyzing O-glycosyl compounds"/>
    <property type="evidence" value="ECO:0007669"/>
    <property type="project" value="InterPro"/>
</dbReference>
<evidence type="ECO:0000256" key="7">
    <source>
        <dbReference type="RuleBase" id="RU004336"/>
    </source>
</evidence>
<keyword evidence="5 7" id="KW-0326">Glycosidase</keyword>
<evidence type="ECO:0000256" key="4">
    <source>
        <dbReference type="ARBA" id="ARBA00023157"/>
    </source>
</evidence>
<dbReference type="InterPro" id="IPR000490">
    <property type="entry name" value="Glyco_hydro_17"/>
</dbReference>
<evidence type="ECO:0000256" key="1">
    <source>
        <dbReference type="ARBA" id="ARBA00008773"/>
    </source>
</evidence>
<dbReference type="Pfam" id="PF07983">
    <property type="entry name" value="X8"/>
    <property type="match status" value="2"/>
</dbReference>
<feature type="region of interest" description="Disordered" evidence="8">
    <location>
        <begin position="302"/>
        <end position="328"/>
    </location>
</feature>
<comment type="similarity">
    <text evidence="1 6">Belongs to the glycosyl hydrolase 17 family.</text>
</comment>
<keyword evidence="4" id="KW-1015">Disulfide bond</keyword>
<name>A0A9D4UHU3_ADICA</name>
<dbReference type="InterPro" id="IPR017853">
    <property type="entry name" value="GH"/>
</dbReference>
<evidence type="ECO:0000256" key="5">
    <source>
        <dbReference type="ARBA" id="ARBA00023295"/>
    </source>
</evidence>
<dbReference type="Pfam" id="PF00332">
    <property type="entry name" value="Glyco_hydro_17"/>
    <property type="match status" value="1"/>
</dbReference>
<dbReference type="Proteomes" id="UP000886520">
    <property type="component" value="Chromosome 16"/>
</dbReference>
<dbReference type="EMBL" id="JABFUD020000016">
    <property type="protein sequence ID" value="KAI5068165.1"/>
    <property type="molecule type" value="Genomic_DNA"/>
</dbReference>
<feature type="domain" description="X8" evidence="9">
    <location>
        <begin position="330"/>
        <end position="408"/>
    </location>
</feature>
<evidence type="ECO:0000256" key="3">
    <source>
        <dbReference type="ARBA" id="ARBA00022801"/>
    </source>
</evidence>
<feature type="non-terminal residue" evidence="10">
    <location>
        <position position="1"/>
    </location>
</feature>
<dbReference type="PANTHER" id="PTHR32227">
    <property type="entry name" value="GLUCAN ENDO-1,3-BETA-GLUCOSIDASE BG1-RELATED-RELATED"/>
    <property type="match status" value="1"/>
</dbReference>
<feature type="non-terminal residue" evidence="10">
    <location>
        <position position="408"/>
    </location>
</feature>